<dbReference type="Pfam" id="PF13202">
    <property type="entry name" value="EF-hand_5"/>
    <property type="match status" value="7"/>
</dbReference>
<dbReference type="SUPFAM" id="SSF47473">
    <property type="entry name" value="EF-hand"/>
    <property type="match status" value="2"/>
</dbReference>
<dbReference type="Gene3D" id="1.10.238.10">
    <property type="entry name" value="EF-hand"/>
    <property type="match status" value="3"/>
</dbReference>
<dbReference type="PANTHER" id="PTHR10827">
    <property type="entry name" value="RETICULOCALBIN"/>
    <property type="match status" value="1"/>
</dbReference>
<evidence type="ECO:0000313" key="7">
    <source>
        <dbReference type="Proteomes" id="UP000219374"/>
    </source>
</evidence>
<dbReference type="Proteomes" id="UP000219374">
    <property type="component" value="Unassembled WGS sequence"/>
</dbReference>
<proteinExistence type="predicted"/>
<dbReference type="GO" id="GO:0005509">
    <property type="term" value="F:calcium ion binding"/>
    <property type="evidence" value="ECO:0007669"/>
    <property type="project" value="InterPro"/>
</dbReference>
<dbReference type="SMART" id="SM00054">
    <property type="entry name" value="EFh"/>
    <property type="match status" value="3"/>
</dbReference>
<feature type="domain" description="EF-hand" evidence="5">
    <location>
        <begin position="150"/>
        <end position="185"/>
    </location>
</feature>
<feature type="domain" description="EF-hand" evidence="5">
    <location>
        <begin position="189"/>
        <end position="224"/>
    </location>
</feature>
<reference evidence="6 7" key="1">
    <citation type="submission" date="2017-09" db="EMBL/GenBank/DDBJ databases">
        <authorList>
            <person name="Ehlers B."/>
            <person name="Leendertz F.H."/>
        </authorList>
    </citation>
    <scope>NUCLEOTIDE SEQUENCE [LARGE SCALE GENOMIC DNA]</scope>
    <source>
        <strain evidence="6 7">CGMCC 1.10978</strain>
    </source>
</reference>
<protein>
    <submittedName>
        <fullName evidence="6">EF hand</fullName>
    </submittedName>
</protein>
<name>A0A286DG95_9GAMM</name>
<feature type="chain" id="PRO_5012222467" evidence="4">
    <location>
        <begin position="23"/>
        <end position="246"/>
    </location>
</feature>
<gene>
    <name evidence="6" type="ORF">SAMN06296416_1154</name>
</gene>
<accession>A0A286DG95</accession>
<dbReference type="EMBL" id="OCND01000015">
    <property type="protein sequence ID" value="SOD57610.1"/>
    <property type="molecule type" value="Genomic_DNA"/>
</dbReference>
<feature type="signal peptide" evidence="4">
    <location>
        <begin position="1"/>
        <end position="22"/>
    </location>
</feature>
<dbReference type="PROSITE" id="PS50222">
    <property type="entry name" value="EF_HAND_2"/>
    <property type="match status" value="2"/>
</dbReference>
<feature type="compositionally biased region" description="Basic and acidic residues" evidence="3">
    <location>
        <begin position="177"/>
        <end position="188"/>
    </location>
</feature>
<evidence type="ECO:0000256" key="2">
    <source>
        <dbReference type="ARBA" id="ARBA00022737"/>
    </source>
</evidence>
<evidence type="ECO:0000256" key="3">
    <source>
        <dbReference type="SAM" id="MobiDB-lite"/>
    </source>
</evidence>
<keyword evidence="1" id="KW-0479">Metal-binding</keyword>
<keyword evidence="2" id="KW-0677">Repeat</keyword>
<feature type="compositionally biased region" description="Basic and acidic residues" evidence="3">
    <location>
        <begin position="203"/>
        <end position="246"/>
    </location>
</feature>
<keyword evidence="4" id="KW-0732">Signal</keyword>
<evidence type="ECO:0000313" key="6">
    <source>
        <dbReference type="EMBL" id="SOD57610.1"/>
    </source>
</evidence>
<evidence type="ECO:0000256" key="1">
    <source>
        <dbReference type="ARBA" id="ARBA00022723"/>
    </source>
</evidence>
<evidence type="ECO:0000256" key="4">
    <source>
        <dbReference type="SAM" id="SignalP"/>
    </source>
</evidence>
<feature type="compositionally biased region" description="Basic and acidic residues" evidence="3">
    <location>
        <begin position="68"/>
        <end position="84"/>
    </location>
</feature>
<evidence type="ECO:0000259" key="5">
    <source>
        <dbReference type="PROSITE" id="PS50222"/>
    </source>
</evidence>
<dbReference type="AlphaFoldDB" id="A0A286DG95"/>
<dbReference type="InterPro" id="IPR011992">
    <property type="entry name" value="EF-hand-dom_pair"/>
</dbReference>
<keyword evidence="7" id="KW-1185">Reference proteome</keyword>
<feature type="region of interest" description="Disordered" evidence="3">
    <location>
        <begin position="177"/>
        <end position="246"/>
    </location>
</feature>
<organism evidence="6 7">
    <name type="scientific">Pseudoxanthomonas wuyuanensis</name>
    <dbReference type="NCBI Taxonomy" id="1073196"/>
    <lineage>
        <taxon>Bacteria</taxon>
        <taxon>Pseudomonadati</taxon>
        <taxon>Pseudomonadota</taxon>
        <taxon>Gammaproteobacteria</taxon>
        <taxon>Lysobacterales</taxon>
        <taxon>Lysobacteraceae</taxon>
        <taxon>Pseudoxanthomonas</taxon>
    </lineage>
</organism>
<feature type="region of interest" description="Disordered" evidence="3">
    <location>
        <begin position="68"/>
        <end position="107"/>
    </location>
</feature>
<dbReference type="InterPro" id="IPR018247">
    <property type="entry name" value="EF_Hand_1_Ca_BS"/>
</dbReference>
<sequence>MTRKTLLMMAVLTALGAGSAIAATTPDTAGKRAERIKLDANGDGFIDRAEAAAHPRLAAMFDELDKNKDGKLSADERPQRDGRWGHKGHRGHDGHAGMRGPDFTRGNLDTDKDGRISRAEAAADEKFAGRFDAMDLNKDGFVDRADHEARAKQRHDQWFAAADTDKDGKLSRAEFDAAHGKRRDEARQRMQAGAAERFAAMDSNKDGKISRDEAKGSPRLAERFEQLDANKDGFLGKEELQKRMQR</sequence>
<dbReference type="PANTHER" id="PTHR10827:SF98">
    <property type="entry name" value="45 KDA CALCIUM-BINDING PROTEIN"/>
    <property type="match status" value="1"/>
</dbReference>
<dbReference type="PROSITE" id="PS00018">
    <property type="entry name" value="EF_HAND_1"/>
    <property type="match status" value="2"/>
</dbReference>
<dbReference type="InterPro" id="IPR002048">
    <property type="entry name" value="EF_hand_dom"/>
</dbReference>